<dbReference type="EMBL" id="SRQM01000346">
    <property type="protein sequence ID" value="KAG6112142.1"/>
    <property type="molecule type" value="Genomic_DNA"/>
</dbReference>
<organism evidence="2 3">
    <name type="scientific">Claviceps humidiphila</name>
    <dbReference type="NCBI Taxonomy" id="1294629"/>
    <lineage>
        <taxon>Eukaryota</taxon>
        <taxon>Fungi</taxon>
        <taxon>Dikarya</taxon>
        <taxon>Ascomycota</taxon>
        <taxon>Pezizomycotina</taxon>
        <taxon>Sordariomycetes</taxon>
        <taxon>Hypocreomycetidae</taxon>
        <taxon>Hypocreales</taxon>
        <taxon>Clavicipitaceae</taxon>
        <taxon>Claviceps</taxon>
    </lineage>
</organism>
<reference evidence="2 3" key="1">
    <citation type="journal article" date="2020" name="bioRxiv">
        <title>Whole genome comparisons of ergot fungi reveals the divergence and evolution of species within the genus Claviceps are the result of varying mechanisms driving genome evolution and host range expansion.</title>
        <authorList>
            <person name="Wyka S.A."/>
            <person name="Mondo S.J."/>
            <person name="Liu M."/>
            <person name="Dettman J."/>
            <person name="Nalam V."/>
            <person name="Broders K.D."/>
        </authorList>
    </citation>
    <scope>NUCLEOTIDE SEQUENCE [LARGE SCALE GENOMIC DNA]</scope>
    <source>
        <strain evidence="2 3">LM576</strain>
    </source>
</reference>
<accession>A0A9P7TTB6</accession>
<keyword evidence="1" id="KW-1133">Transmembrane helix</keyword>
<evidence type="ECO:0000256" key="1">
    <source>
        <dbReference type="SAM" id="Phobius"/>
    </source>
</evidence>
<gene>
    <name evidence="2" type="ORF">E4U13_004404</name>
</gene>
<name>A0A9P7TTB6_9HYPO</name>
<keyword evidence="1" id="KW-0812">Transmembrane</keyword>
<feature type="non-terminal residue" evidence="2">
    <location>
        <position position="1"/>
    </location>
</feature>
<keyword evidence="3" id="KW-1185">Reference proteome</keyword>
<comment type="caution">
    <text evidence="2">The sequence shown here is derived from an EMBL/GenBank/DDBJ whole genome shotgun (WGS) entry which is preliminary data.</text>
</comment>
<sequence length="77" mass="8788">RNTSTSKSGKALRRILKSLRRILILAWDAFVVQPDVAFESPRCSHSDHISRVFGAKISALSAFILPAFIVESFWERW</sequence>
<evidence type="ECO:0000313" key="2">
    <source>
        <dbReference type="EMBL" id="KAG6112142.1"/>
    </source>
</evidence>
<protein>
    <submittedName>
        <fullName evidence="2">Uncharacterized protein</fullName>
    </submittedName>
</protein>
<dbReference type="AlphaFoldDB" id="A0A9P7TTB6"/>
<proteinExistence type="predicted"/>
<evidence type="ECO:0000313" key="3">
    <source>
        <dbReference type="Proteomes" id="UP000732380"/>
    </source>
</evidence>
<keyword evidence="1" id="KW-0472">Membrane</keyword>
<feature type="transmembrane region" description="Helical" evidence="1">
    <location>
        <begin position="53"/>
        <end position="74"/>
    </location>
</feature>
<dbReference type="Proteomes" id="UP000732380">
    <property type="component" value="Unassembled WGS sequence"/>
</dbReference>